<dbReference type="Pfam" id="PF00480">
    <property type="entry name" value="ROK"/>
    <property type="match status" value="1"/>
</dbReference>
<evidence type="ECO:0000256" key="1">
    <source>
        <dbReference type="ARBA" id="ARBA00006479"/>
    </source>
</evidence>
<dbReference type="Proteomes" id="UP000638043">
    <property type="component" value="Unassembled WGS sequence"/>
</dbReference>
<dbReference type="EMBL" id="BMMQ01000007">
    <property type="protein sequence ID" value="GGO65283.1"/>
    <property type="molecule type" value="Genomic_DNA"/>
</dbReference>
<sequence>MAEISTDLGTGRASVGAALDVAWSAGEFTATDMMSRTGVTRSTAIDAIDTLVGAGVLEELPNARSTGTYRAGRPSRRFALATDLGVVVGIDAGHAHLAVSVSDLTHRTLALHRADLDPVAAPSERLAAIMTGLELALAGAGADRDAVLAICAGVAAPVDRDGQSPPHPEGFWERTNPGLMAALREWTPAADVKNDATLAAIAEGADGAANGSRDYVALLAGERFGGGVVVDGHILHGAHGGVGEGVVFEHVIGVDSTGGLRRALERGARELLETGSASPASRLAAAAPGGLDPRTILRLAADGDADAARVTERVGEMLARIVGVLGSMYDPERVIVCGSFADAIGPVLEATRRFLPRELHLPAPEVVASPLGAEVVTRGALATARRSARRISVPQLAARRLGD</sequence>
<accession>A0ABQ2N485</accession>
<dbReference type="Gene3D" id="3.30.420.40">
    <property type="match status" value="2"/>
</dbReference>
<evidence type="ECO:0000313" key="3">
    <source>
        <dbReference type="Proteomes" id="UP000638043"/>
    </source>
</evidence>
<dbReference type="RefSeq" id="WP_188701875.1">
    <property type="nucleotide sequence ID" value="NZ_BMMQ01000007.1"/>
</dbReference>
<proteinExistence type="inferred from homology"/>
<reference evidence="3" key="1">
    <citation type="journal article" date="2019" name="Int. J. Syst. Evol. Microbiol.">
        <title>The Global Catalogue of Microorganisms (GCM) 10K type strain sequencing project: providing services to taxonomists for standard genome sequencing and annotation.</title>
        <authorList>
            <consortium name="The Broad Institute Genomics Platform"/>
            <consortium name="The Broad Institute Genome Sequencing Center for Infectious Disease"/>
            <person name="Wu L."/>
            <person name="Ma J."/>
        </authorList>
    </citation>
    <scope>NUCLEOTIDE SEQUENCE [LARGE SCALE GENOMIC DNA]</scope>
    <source>
        <strain evidence="3">CGMCC 4.7181</strain>
    </source>
</reference>
<dbReference type="SUPFAM" id="SSF53067">
    <property type="entry name" value="Actin-like ATPase domain"/>
    <property type="match status" value="1"/>
</dbReference>
<gene>
    <name evidence="2" type="ORF">GCM10010910_22080</name>
</gene>
<comment type="caution">
    <text evidence="2">The sequence shown here is derived from an EMBL/GenBank/DDBJ whole genome shotgun (WGS) entry which is preliminary data.</text>
</comment>
<comment type="similarity">
    <text evidence="1">Belongs to the ROK (NagC/XylR) family.</text>
</comment>
<dbReference type="InterPro" id="IPR000600">
    <property type="entry name" value="ROK"/>
</dbReference>
<dbReference type="PANTHER" id="PTHR18964">
    <property type="entry name" value="ROK (REPRESSOR, ORF, KINASE) FAMILY"/>
    <property type="match status" value="1"/>
</dbReference>
<dbReference type="CDD" id="cd23763">
    <property type="entry name" value="ASKHA_ATPase_ROK"/>
    <property type="match status" value="1"/>
</dbReference>
<evidence type="ECO:0000313" key="2">
    <source>
        <dbReference type="EMBL" id="GGO65283.1"/>
    </source>
</evidence>
<dbReference type="Gene3D" id="1.10.10.10">
    <property type="entry name" value="Winged helix-like DNA-binding domain superfamily/Winged helix DNA-binding domain"/>
    <property type="match status" value="1"/>
</dbReference>
<keyword evidence="3" id="KW-1185">Reference proteome</keyword>
<organism evidence="2 3">
    <name type="scientific">Microbacterium nanhaiense</name>
    <dbReference type="NCBI Taxonomy" id="1301026"/>
    <lineage>
        <taxon>Bacteria</taxon>
        <taxon>Bacillati</taxon>
        <taxon>Actinomycetota</taxon>
        <taxon>Actinomycetes</taxon>
        <taxon>Micrococcales</taxon>
        <taxon>Microbacteriaceae</taxon>
        <taxon>Microbacterium</taxon>
    </lineage>
</organism>
<dbReference type="PANTHER" id="PTHR18964:SF173">
    <property type="entry name" value="GLUCOKINASE"/>
    <property type="match status" value="1"/>
</dbReference>
<dbReference type="InterPro" id="IPR043129">
    <property type="entry name" value="ATPase_NBD"/>
</dbReference>
<protein>
    <submittedName>
        <fullName evidence="2">Transcriptional regulator</fullName>
    </submittedName>
</protein>
<name>A0ABQ2N485_9MICO</name>
<dbReference type="InterPro" id="IPR036388">
    <property type="entry name" value="WH-like_DNA-bd_sf"/>
</dbReference>